<proteinExistence type="predicted"/>
<feature type="region of interest" description="Disordered" evidence="1">
    <location>
        <begin position="26"/>
        <end position="56"/>
    </location>
</feature>
<dbReference type="Proteomes" id="UP001254813">
    <property type="component" value="Unassembled WGS sequence"/>
</dbReference>
<protein>
    <submittedName>
        <fullName evidence="2">Uncharacterized protein</fullName>
    </submittedName>
</protein>
<sequence>MTSDARRTRGDAWAWALLSLFGFSAGGEATDGGGDDSADGEESDTDLDTGTDTDAR</sequence>
<organism evidence="2 3">
    <name type="scientific">Halogeometricum luteum</name>
    <dbReference type="NCBI Taxonomy" id="2950537"/>
    <lineage>
        <taxon>Archaea</taxon>
        <taxon>Methanobacteriati</taxon>
        <taxon>Methanobacteriota</taxon>
        <taxon>Stenosarchaea group</taxon>
        <taxon>Halobacteria</taxon>
        <taxon>Halobacteriales</taxon>
        <taxon>Haloferacaceae</taxon>
        <taxon>Halogeometricum</taxon>
    </lineage>
</organism>
<comment type="caution">
    <text evidence="2">The sequence shown here is derived from an EMBL/GenBank/DDBJ whole genome shotgun (WGS) entry which is preliminary data.</text>
</comment>
<dbReference type="EMBL" id="JAMQOQ010000006">
    <property type="protein sequence ID" value="MDS0296254.1"/>
    <property type="molecule type" value="Genomic_DNA"/>
</dbReference>
<evidence type="ECO:0000313" key="2">
    <source>
        <dbReference type="EMBL" id="MDS0296254.1"/>
    </source>
</evidence>
<feature type="compositionally biased region" description="Acidic residues" evidence="1">
    <location>
        <begin position="33"/>
        <end position="56"/>
    </location>
</feature>
<dbReference type="RefSeq" id="WP_310930270.1">
    <property type="nucleotide sequence ID" value="NZ_JAMQOQ010000006.1"/>
</dbReference>
<evidence type="ECO:0000256" key="1">
    <source>
        <dbReference type="SAM" id="MobiDB-lite"/>
    </source>
</evidence>
<keyword evidence="3" id="KW-1185">Reference proteome</keyword>
<accession>A0ABU2G7H8</accession>
<name>A0ABU2G7H8_9EURY</name>
<gene>
    <name evidence="2" type="ORF">NDI79_18915</name>
</gene>
<reference evidence="2 3" key="1">
    <citation type="submission" date="2022-06" db="EMBL/GenBank/DDBJ databases">
        <title>Halogeometricum sp. a new haloarchaeum isolate from saline soil.</title>
        <authorList>
            <person name="Strakova D."/>
            <person name="Galisteo C."/>
            <person name="Sanchez-Porro C."/>
            <person name="Ventosa A."/>
        </authorList>
    </citation>
    <scope>NUCLEOTIDE SEQUENCE [LARGE SCALE GENOMIC DNA]</scope>
    <source>
        <strain evidence="3">S3BR25-2</strain>
    </source>
</reference>
<evidence type="ECO:0000313" key="3">
    <source>
        <dbReference type="Proteomes" id="UP001254813"/>
    </source>
</evidence>